<evidence type="ECO:0000256" key="8">
    <source>
        <dbReference type="ARBA" id="ARBA00049922"/>
    </source>
</evidence>
<evidence type="ECO:0000256" key="6">
    <source>
        <dbReference type="ARBA" id="ARBA00022827"/>
    </source>
</evidence>
<proteinExistence type="predicted"/>
<dbReference type="InterPro" id="IPR007329">
    <property type="entry name" value="FMN-bd"/>
</dbReference>
<dbReference type="InterPro" id="IPR050315">
    <property type="entry name" value="FAD-oxidoreductase_2"/>
</dbReference>
<keyword evidence="5" id="KW-0285">Flavoprotein</keyword>
<feature type="domain" description="FMN-binding" evidence="9">
    <location>
        <begin position="12"/>
        <end position="86"/>
    </location>
</feature>
<evidence type="ECO:0000256" key="7">
    <source>
        <dbReference type="ARBA" id="ARBA00023002"/>
    </source>
</evidence>
<dbReference type="KEGG" id="lae:LBAT_0080"/>
<dbReference type="Pfam" id="PF00890">
    <property type="entry name" value="FAD_binding_2"/>
    <property type="match status" value="1"/>
</dbReference>
<evidence type="ECO:0000259" key="9">
    <source>
        <dbReference type="SMART" id="SM00900"/>
    </source>
</evidence>
<dbReference type="InterPro" id="IPR036188">
    <property type="entry name" value="FAD/NAD-bd_sf"/>
</dbReference>
<comment type="catalytic activity">
    <reaction evidence="8">
        <text>dihydrourocanate + A = urocanate + AH2</text>
        <dbReference type="Rhea" id="RHEA:36059"/>
        <dbReference type="ChEBI" id="CHEBI:13193"/>
        <dbReference type="ChEBI" id="CHEBI:17499"/>
        <dbReference type="ChEBI" id="CHEBI:27247"/>
        <dbReference type="ChEBI" id="CHEBI:72991"/>
        <dbReference type="EC" id="1.3.99.33"/>
    </reaction>
</comment>
<dbReference type="InterPro" id="IPR027477">
    <property type="entry name" value="Succ_DH/fumarate_Rdtase_cat_sf"/>
</dbReference>
<reference evidence="10 11" key="1">
    <citation type="submission" date="2015-03" db="EMBL/GenBank/DDBJ databases">
        <title>Complete genome sequence of Lactobacillus acetotolerans NBRC 13120.</title>
        <authorList>
            <person name="Toh H."/>
            <person name="Morita H."/>
            <person name="Fujita N."/>
        </authorList>
    </citation>
    <scope>NUCLEOTIDE SEQUENCE [LARGE SCALE GENOMIC DNA]</scope>
    <source>
        <strain evidence="10 11">NBRC 13120</strain>
    </source>
</reference>
<gene>
    <name evidence="10" type="ORF">LBAT_0080</name>
</gene>
<dbReference type="Pfam" id="PF04205">
    <property type="entry name" value="FMN_bind"/>
    <property type="match status" value="1"/>
</dbReference>
<dbReference type="AlphaFoldDB" id="A0A0D6A1D1"/>
<evidence type="ECO:0000313" key="10">
    <source>
        <dbReference type="EMBL" id="BAQ56469.1"/>
    </source>
</evidence>
<comment type="cofactor">
    <cofactor evidence="1">
        <name>FMN</name>
        <dbReference type="ChEBI" id="CHEBI:58210"/>
    </cofactor>
</comment>
<dbReference type="EC" id="1.3.99.33" evidence="3"/>
<evidence type="ECO:0000256" key="1">
    <source>
        <dbReference type="ARBA" id="ARBA00001917"/>
    </source>
</evidence>
<dbReference type="EMBL" id="AP014808">
    <property type="protein sequence ID" value="BAQ56469.1"/>
    <property type="molecule type" value="Genomic_DNA"/>
</dbReference>
<dbReference type="STRING" id="1600.LBAT_0080"/>
<evidence type="ECO:0000256" key="3">
    <source>
        <dbReference type="ARBA" id="ARBA00013137"/>
    </source>
</evidence>
<dbReference type="OrthoDB" id="9806724at2"/>
<dbReference type="GO" id="GO:0016020">
    <property type="term" value="C:membrane"/>
    <property type="evidence" value="ECO:0007669"/>
    <property type="project" value="InterPro"/>
</dbReference>
<comment type="cofactor">
    <cofactor evidence="2">
        <name>FAD</name>
        <dbReference type="ChEBI" id="CHEBI:57692"/>
    </cofactor>
</comment>
<dbReference type="RefSeq" id="WP_060459045.1">
    <property type="nucleotide sequence ID" value="NZ_AP014808.1"/>
</dbReference>
<dbReference type="Gene3D" id="3.50.50.60">
    <property type="entry name" value="FAD/NAD(P)-binding domain"/>
    <property type="match status" value="1"/>
</dbReference>
<keyword evidence="11" id="KW-1185">Reference proteome</keyword>
<keyword evidence="6" id="KW-0274">FAD</keyword>
<evidence type="ECO:0000256" key="2">
    <source>
        <dbReference type="ARBA" id="ARBA00001974"/>
    </source>
</evidence>
<keyword evidence="7" id="KW-0560">Oxidoreductase</keyword>
<dbReference type="Proteomes" id="UP000035709">
    <property type="component" value="Chromosome"/>
</dbReference>
<dbReference type="PANTHER" id="PTHR43400">
    <property type="entry name" value="FUMARATE REDUCTASE"/>
    <property type="match status" value="1"/>
</dbReference>
<evidence type="ECO:0000313" key="11">
    <source>
        <dbReference type="Proteomes" id="UP000035709"/>
    </source>
</evidence>
<dbReference type="GO" id="GO:0008202">
    <property type="term" value="P:steroid metabolic process"/>
    <property type="evidence" value="ECO:0007669"/>
    <property type="project" value="UniProtKB-ARBA"/>
</dbReference>
<dbReference type="SUPFAM" id="SSF51905">
    <property type="entry name" value="FAD/NAD(P)-binding domain"/>
    <property type="match status" value="1"/>
</dbReference>
<dbReference type="Gene3D" id="3.90.1010.20">
    <property type="match status" value="1"/>
</dbReference>
<dbReference type="SUPFAM" id="SSF56425">
    <property type="entry name" value="Succinate dehydrogenase/fumarate reductase flavoprotein, catalytic domain"/>
    <property type="match status" value="1"/>
</dbReference>
<sequence>MSKRTIKVQANGYNGKIDFDIAVNGNHIDDINVTKSSETPAIFKQTFSKLKNEIIAKQSFAVDAVSGASVMTQAVLDAGKKALKKNNITPDAKNDAGIHRDVVLNVDVAVIGSGIAGLMAAARALSMGKSVLVLEKNGYLGGATILNGSNVVATASKVAEKLFGKESEKDSSALLVSDITRESGASNYAQLSELLANNIGKAVDFIAEFAGLTYQKAETQTVEHTVKRQIELPAGSYELITKVARAFEEKGGKILLNARVEKLNKNSDGKLISLVAEGKGQTTKVKFKSLVLSAGGWGAKMYQEHKSNILYYGPMTSTGDYFDFAKNMNLVTRNLDWYKVYPHGLEVKPGIAKLTTYSTKKATDMGAIFVNKSGKRIVNESAPYTHFRDAIAAQKDKVAFVVMDQKIWKQFYALLLKYNFNKEEIQSFFALDGKKSPILVKGDLQTVAQKAGIDYKTLKETMDNYNEDVEAGYDPEFGRPAKFMHAYEGNTYYVIEQKLRFCTTLGGYVTNNRMQLLDKSIKPVANFFAAGEVIGGANGRDPMPSMMNSWAYASGFVAGTEAADNCNFYPVEQQEEVDALSGASEE</sequence>
<dbReference type="GO" id="GO:0010181">
    <property type="term" value="F:FMN binding"/>
    <property type="evidence" value="ECO:0007669"/>
    <property type="project" value="InterPro"/>
</dbReference>
<accession>A0A0D6A1D1</accession>
<dbReference type="InterPro" id="IPR003953">
    <property type="entry name" value="FAD-dep_OxRdtase_2_FAD-bd"/>
</dbReference>
<evidence type="ECO:0000256" key="4">
    <source>
        <dbReference type="ARBA" id="ARBA00015872"/>
    </source>
</evidence>
<organism evidence="10 11">
    <name type="scientific">Lactobacillus acetotolerans</name>
    <dbReference type="NCBI Taxonomy" id="1600"/>
    <lineage>
        <taxon>Bacteria</taxon>
        <taxon>Bacillati</taxon>
        <taxon>Bacillota</taxon>
        <taxon>Bacilli</taxon>
        <taxon>Lactobacillales</taxon>
        <taxon>Lactobacillaceae</taxon>
        <taxon>Lactobacillus</taxon>
    </lineage>
</organism>
<dbReference type="Gene3D" id="3.90.700.10">
    <property type="entry name" value="Succinate dehydrogenase/fumarate reductase flavoprotein, catalytic domain"/>
    <property type="match status" value="1"/>
</dbReference>
<dbReference type="GO" id="GO:0033765">
    <property type="term" value="F:steroid dehydrogenase activity, acting on the CH-CH group of donors"/>
    <property type="evidence" value="ECO:0007669"/>
    <property type="project" value="UniProtKB-ARBA"/>
</dbReference>
<dbReference type="PATRIC" id="fig|1600.4.peg.80"/>
<protein>
    <recommendedName>
        <fullName evidence="4">Urocanate reductase</fullName>
        <ecNumber evidence="3">1.3.99.33</ecNumber>
    </recommendedName>
</protein>
<dbReference type="SMART" id="SM00900">
    <property type="entry name" value="FMN_bind"/>
    <property type="match status" value="1"/>
</dbReference>
<name>A0A0D6A1D1_9LACO</name>
<dbReference type="PANTHER" id="PTHR43400:SF10">
    <property type="entry name" value="3-OXOSTEROID 1-DEHYDROGENASE"/>
    <property type="match status" value="1"/>
</dbReference>
<evidence type="ECO:0000256" key="5">
    <source>
        <dbReference type="ARBA" id="ARBA00022630"/>
    </source>
</evidence>